<proteinExistence type="predicted"/>
<sequence length="378" mass="40846">MLLPTLLLAGLAQALPKAEPGHYLETRQGGSGFTMLRFGCSQVVIDRIDPLVNPGQAPSPHMHQVVGGNAFNVSMATTDVSKLASCTTCSYSEDVSSTSDIYLSNYWTANVYFKARNGTYKRVPQMPNRDLFQDKYTAKTKGGFVVYYVSPGKGKTTAFKPGFRMLVGDPTNRVSKNMKMQTCFRCYTGPNYGGDNAAPCADAKLDTEGFPKTTCPGGIRSNVLYPTCWDGVNLDSPDHKSHVAYPKGGPASFSGTTIGGGDCPSTHPVKIPQLMLEIVWDTRNFNNKADWPADGSQPFVLSTGDPTGYGQHGDYVFGWKDQSLQKAMDEAKGCMGSLCTSLKTQEPTAGNACAVKAVVKEEQDGWMKDLPGMEGMPM</sequence>
<dbReference type="EMBL" id="MU006247">
    <property type="protein sequence ID" value="KAF2819078.1"/>
    <property type="molecule type" value="Genomic_DNA"/>
</dbReference>
<reference evidence="2" key="1">
    <citation type="journal article" date="2020" name="Stud. Mycol.">
        <title>101 Dothideomycetes genomes: a test case for predicting lifestyles and emergence of pathogens.</title>
        <authorList>
            <person name="Haridas S."/>
            <person name="Albert R."/>
            <person name="Binder M."/>
            <person name="Bloem J."/>
            <person name="Labutti K."/>
            <person name="Salamov A."/>
            <person name="Andreopoulos B."/>
            <person name="Baker S."/>
            <person name="Barry K."/>
            <person name="Bills G."/>
            <person name="Bluhm B."/>
            <person name="Cannon C."/>
            <person name="Castanera R."/>
            <person name="Culley D."/>
            <person name="Daum C."/>
            <person name="Ezra D."/>
            <person name="Gonzalez J."/>
            <person name="Henrissat B."/>
            <person name="Kuo A."/>
            <person name="Liang C."/>
            <person name="Lipzen A."/>
            <person name="Lutzoni F."/>
            <person name="Magnuson J."/>
            <person name="Mondo S."/>
            <person name="Nolan M."/>
            <person name="Ohm R."/>
            <person name="Pangilinan J."/>
            <person name="Park H.-J."/>
            <person name="Ramirez L."/>
            <person name="Alfaro M."/>
            <person name="Sun H."/>
            <person name="Tritt A."/>
            <person name="Yoshinaga Y."/>
            <person name="Zwiers L.-H."/>
            <person name="Turgeon B."/>
            <person name="Goodwin S."/>
            <person name="Spatafora J."/>
            <person name="Crous P."/>
            <person name="Grigoriev I."/>
        </authorList>
    </citation>
    <scope>NUCLEOTIDE SEQUENCE</scope>
    <source>
        <strain evidence="2">CBS 113818</strain>
    </source>
</reference>
<evidence type="ECO:0000313" key="2">
    <source>
        <dbReference type="EMBL" id="KAF2819078.1"/>
    </source>
</evidence>
<feature type="domain" description="DUF1996" evidence="1">
    <location>
        <begin position="49"/>
        <end position="319"/>
    </location>
</feature>
<gene>
    <name evidence="2" type="ORF">CC86DRAFT_432539</name>
</gene>
<keyword evidence="3" id="KW-1185">Reference proteome</keyword>
<dbReference type="Proteomes" id="UP000799424">
    <property type="component" value="Unassembled WGS sequence"/>
</dbReference>
<dbReference type="AlphaFoldDB" id="A0A6A6ZDX9"/>
<dbReference type="InterPro" id="IPR018535">
    <property type="entry name" value="DUF1996"/>
</dbReference>
<accession>A0A6A6ZDX9</accession>
<dbReference type="PANTHER" id="PTHR43662">
    <property type="match status" value="1"/>
</dbReference>
<protein>
    <recommendedName>
        <fullName evidence="1">DUF1996 domain-containing protein</fullName>
    </recommendedName>
</protein>
<evidence type="ECO:0000313" key="3">
    <source>
        <dbReference type="Proteomes" id="UP000799424"/>
    </source>
</evidence>
<evidence type="ECO:0000259" key="1">
    <source>
        <dbReference type="Pfam" id="PF09362"/>
    </source>
</evidence>
<dbReference type="Pfam" id="PF09362">
    <property type="entry name" value="DUF1996"/>
    <property type="match status" value="1"/>
</dbReference>
<name>A0A6A6ZDX9_9PLEO</name>
<dbReference type="OrthoDB" id="74764at2759"/>
<organism evidence="2 3">
    <name type="scientific">Ophiobolus disseminans</name>
    <dbReference type="NCBI Taxonomy" id="1469910"/>
    <lineage>
        <taxon>Eukaryota</taxon>
        <taxon>Fungi</taxon>
        <taxon>Dikarya</taxon>
        <taxon>Ascomycota</taxon>
        <taxon>Pezizomycotina</taxon>
        <taxon>Dothideomycetes</taxon>
        <taxon>Pleosporomycetidae</taxon>
        <taxon>Pleosporales</taxon>
        <taxon>Pleosporineae</taxon>
        <taxon>Phaeosphaeriaceae</taxon>
        <taxon>Ophiobolus</taxon>
    </lineage>
</organism>
<dbReference type="PANTHER" id="PTHR43662:SF6">
    <property type="entry name" value="DUF1996 DOMAIN-CONTAINING PROTEIN"/>
    <property type="match status" value="1"/>
</dbReference>